<dbReference type="SUPFAM" id="SSF50475">
    <property type="entry name" value="FMN-binding split barrel"/>
    <property type="match status" value="1"/>
</dbReference>
<dbReference type="PANTHER" id="PTHR34071:SF2">
    <property type="entry name" value="FLAVIN-NUCLEOTIDE-BINDING PROTEIN"/>
    <property type="match status" value="1"/>
</dbReference>
<gene>
    <name evidence="2" type="ORF">EDC27_2743</name>
</gene>
<dbReference type="InterPro" id="IPR012349">
    <property type="entry name" value="Split_barrel_FMN-bd"/>
</dbReference>
<organism evidence="2 3">
    <name type="scientific">Desulfosoma caldarium</name>
    <dbReference type="NCBI Taxonomy" id="610254"/>
    <lineage>
        <taxon>Bacteria</taxon>
        <taxon>Pseudomonadati</taxon>
        <taxon>Thermodesulfobacteriota</taxon>
        <taxon>Syntrophobacteria</taxon>
        <taxon>Syntrophobacterales</taxon>
        <taxon>Syntrophobacteraceae</taxon>
        <taxon>Desulfosoma</taxon>
    </lineage>
</organism>
<sequence length="206" mass="23165">MRRKHCEVTDPKAIRTLLESCTIGRLATTDANGYPYITPVHDVFCNGRIYLHSSPKGEKIDNIRRDNRVGFQVDIPLAYVDLPFRPAQGPCRLHQLYQSVVIRGRARLVENLAEKTAALNALVAAHEKGSQVPHVTEDLPAVQACAVIEITPEKTTAKFNLWQNKPPKDRKALADELRRRNRPEDRKTLAALTLENQVTDGDQTPE</sequence>
<keyword evidence="3" id="KW-1185">Reference proteome</keyword>
<dbReference type="AlphaFoldDB" id="A0A3N1UQH9"/>
<name>A0A3N1UQH9_9BACT</name>
<evidence type="ECO:0008006" key="4">
    <source>
        <dbReference type="Google" id="ProtNLM"/>
    </source>
</evidence>
<dbReference type="Pfam" id="PF12900">
    <property type="entry name" value="Pyridox_ox_2"/>
    <property type="match status" value="1"/>
</dbReference>
<proteinExistence type="predicted"/>
<dbReference type="EMBL" id="RJVA01000015">
    <property type="protein sequence ID" value="ROQ90131.1"/>
    <property type="molecule type" value="Genomic_DNA"/>
</dbReference>
<dbReference type="InterPro" id="IPR024747">
    <property type="entry name" value="Pyridox_Oxase-rel"/>
</dbReference>
<evidence type="ECO:0000313" key="3">
    <source>
        <dbReference type="Proteomes" id="UP000276223"/>
    </source>
</evidence>
<dbReference type="Gene3D" id="2.30.110.10">
    <property type="entry name" value="Electron Transport, Fmn-binding Protein, Chain A"/>
    <property type="match status" value="1"/>
</dbReference>
<feature type="region of interest" description="Disordered" evidence="1">
    <location>
        <begin position="165"/>
        <end position="206"/>
    </location>
</feature>
<feature type="compositionally biased region" description="Basic and acidic residues" evidence="1">
    <location>
        <begin position="166"/>
        <end position="188"/>
    </location>
</feature>
<dbReference type="RefSeq" id="WP_170161825.1">
    <property type="nucleotide sequence ID" value="NZ_RJVA01000015.1"/>
</dbReference>
<dbReference type="PANTHER" id="PTHR34071">
    <property type="entry name" value="5-NITROIMIDAZOLE ANTIBIOTICS RESISTANCE PROTEIN, NIMA-FAMILY-RELATED PROTEIN-RELATED"/>
    <property type="match status" value="1"/>
</dbReference>
<evidence type="ECO:0000256" key="1">
    <source>
        <dbReference type="SAM" id="MobiDB-lite"/>
    </source>
</evidence>
<feature type="compositionally biased region" description="Polar residues" evidence="1">
    <location>
        <begin position="194"/>
        <end position="206"/>
    </location>
</feature>
<comment type="caution">
    <text evidence="2">The sequence shown here is derived from an EMBL/GenBank/DDBJ whole genome shotgun (WGS) entry which is preliminary data.</text>
</comment>
<protein>
    <recommendedName>
        <fullName evidence="4">Nitroimidazol reductase NimA-like FMN-containing flavoprotein (Pyridoxamine 5'-phosphate oxidase superfamily)</fullName>
    </recommendedName>
</protein>
<accession>A0A3N1UQH9</accession>
<reference evidence="2 3" key="1">
    <citation type="submission" date="2018-11" db="EMBL/GenBank/DDBJ databases">
        <title>Genomic Encyclopedia of Type Strains, Phase IV (KMG-IV): sequencing the most valuable type-strain genomes for metagenomic binning, comparative biology and taxonomic classification.</title>
        <authorList>
            <person name="Goeker M."/>
        </authorList>
    </citation>
    <scope>NUCLEOTIDE SEQUENCE [LARGE SCALE GENOMIC DNA]</scope>
    <source>
        <strain evidence="2 3">DSM 22027</strain>
    </source>
</reference>
<evidence type="ECO:0000313" key="2">
    <source>
        <dbReference type="EMBL" id="ROQ90131.1"/>
    </source>
</evidence>
<dbReference type="Proteomes" id="UP000276223">
    <property type="component" value="Unassembled WGS sequence"/>
</dbReference>